<keyword evidence="2" id="KW-1185">Reference proteome</keyword>
<name>A0ACC1T364_9APHY</name>
<gene>
    <name evidence="1" type="ORF">NM688_g4246</name>
</gene>
<dbReference type="Proteomes" id="UP001148662">
    <property type="component" value="Unassembled WGS sequence"/>
</dbReference>
<sequence length="1246" mass="140623">MSSTHPEDEPFDHEAVIRHDRADSTTNLLNYSAGPSSSGLESGKDGFYENEGPSKPSLYDPEKLDAQDEQIDLSRDRKYEDLDYSDELYNESRARPMREKATPFSRLFGNSDNLQQRIERKKRGIGKQKYPFPVVNPMLGPSQSALIHAGARFPPCMKTVQGLTPSTSFACLNDTANPPDRLCPLEDVCGLGGFHNKEPNQWFRFITPVFLHAGIIHILLNMLAQCTASAEVEREMGSGGFLILYLAAGIFGNVLGGNFALVASPSVGASGAIFGTVAVAWIDLFAHWKYQYRPVRKLLWMIVEFVIGIAVGYIPYVDNFAHIGGFLMGLLVGMVFYPIISTTKRHKVIVWTCRIAAIPLAVVLYVVLLRNFYKSDPMLMVPLLVLLPNVIQQSLPRNWIYYNYHWNKHLEEDSSQSRVLDRVDPLHCQALLSRGRWLDDKFRNWQPQGCMLYNYQPADISYCLGSRHVVFVGDSVTRQLYFQFLHSMDSALPSAPPDDEHKHMDYSYMSAQNVQLSFHWDPFLNSSAAQTYIHGAPGIRLQDKPALLVLGSGLWYLRYAESGGLPVWESMMEGTVNGTQQHEAADLVVILPVEDVVPSKLSPDRAASMHGSDIDAMNSDLSHRVRPPFLDDPFSFTSSGGSTPPALAFPSVFNLMLDPTQTDDGLHFSDAVVQMQARILMNLRCNDVLPKVFPHDKTCCRSYPWPTLIHLVILVATLIYGPVSWFLLRRSGNRPSEDALMPKAVLPAVTISASVAAIYLADRTGFWLKEQKQFNPYTFTFLSLLSLAIGLLTMRRADNDLGFLNRDQTDEWKGWMQIAILIYHYTGASKISPIYNPIRVLVASYLFMTGYGHTTFYLKKADFGFPRVAQVLVRLNLYTLILAYTMNTDYISYYFSPLVSWWYLIIYATMVAGARFNERSAFLICKILLSMSMVAFIMRQDWLLKAIFMLMERFFGIHWSAREWAFRVNLDICIVYVGMLSALAVIKFREHRIADHPRWPVVVKVSVGTAALVIVWYLFFEMSYNKFEYNIFHPFISFLPVGAFIILRNASSILRSASSKAFAFIGKCSLETFVIQYHFWLAGDTKGILVIIPGARWGALNMLVTTIMFIYVSDCVAHATGELTKWICGDKLKTNPTLPMPVATTARPAVAEEDGTVQEVIFLAPADLSETKDENSGQQPLEPDTPVRPVHRWADRLAEGTSPSGPRINLIWRGTEWRPGVKTKLLFAMLVMWVLNVLWVYPPRTA</sequence>
<comment type="caution">
    <text evidence="1">The sequence shown here is derived from an EMBL/GenBank/DDBJ whole genome shotgun (WGS) entry which is preliminary data.</text>
</comment>
<evidence type="ECO:0000313" key="2">
    <source>
        <dbReference type="Proteomes" id="UP001148662"/>
    </source>
</evidence>
<organism evidence="1 2">
    <name type="scientific">Phlebia brevispora</name>
    <dbReference type="NCBI Taxonomy" id="194682"/>
    <lineage>
        <taxon>Eukaryota</taxon>
        <taxon>Fungi</taxon>
        <taxon>Dikarya</taxon>
        <taxon>Basidiomycota</taxon>
        <taxon>Agaricomycotina</taxon>
        <taxon>Agaricomycetes</taxon>
        <taxon>Polyporales</taxon>
        <taxon>Meruliaceae</taxon>
        <taxon>Phlebia</taxon>
    </lineage>
</organism>
<reference evidence="1" key="1">
    <citation type="submission" date="2022-07" db="EMBL/GenBank/DDBJ databases">
        <title>Genome Sequence of Phlebia brevispora.</title>
        <authorList>
            <person name="Buettner E."/>
        </authorList>
    </citation>
    <scope>NUCLEOTIDE SEQUENCE</scope>
    <source>
        <strain evidence="1">MPL23</strain>
    </source>
</reference>
<dbReference type="EMBL" id="JANHOG010000685">
    <property type="protein sequence ID" value="KAJ3552255.1"/>
    <property type="molecule type" value="Genomic_DNA"/>
</dbReference>
<protein>
    <submittedName>
        <fullName evidence="1">Uncharacterized protein</fullName>
    </submittedName>
</protein>
<evidence type="ECO:0000313" key="1">
    <source>
        <dbReference type="EMBL" id="KAJ3552255.1"/>
    </source>
</evidence>
<accession>A0ACC1T364</accession>
<proteinExistence type="predicted"/>